<evidence type="ECO:0000313" key="17">
    <source>
        <dbReference type="EMBL" id="MBC9714292.1"/>
    </source>
</evidence>
<keyword evidence="18" id="KW-1185">Reference proteome</keyword>
<keyword evidence="14" id="KW-0732">Signal</keyword>
<dbReference type="SUPFAM" id="SSF55486">
    <property type="entry name" value="Metalloproteases ('zincins'), catalytic domain"/>
    <property type="match status" value="1"/>
</dbReference>
<evidence type="ECO:0000256" key="14">
    <source>
        <dbReference type="SAM" id="SignalP"/>
    </source>
</evidence>
<evidence type="ECO:0000256" key="1">
    <source>
        <dbReference type="ARBA" id="ARBA00000098"/>
    </source>
</evidence>
<comment type="cofactor">
    <cofactor evidence="2">
        <name>Zn(2+)</name>
        <dbReference type="ChEBI" id="CHEBI:29105"/>
    </cofactor>
</comment>
<organism evidence="17 18">
    <name type="scientific">Streptomyces polyasparticus</name>
    <dbReference type="NCBI Taxonomy" id="2767826"/>
    <lineage>
        <taxon>Bacteria</taxon>
        <taxon>Bacillati</taxon>
        <taxon>Actinomycetota</taxon>
        <taxon>Actinomycetes</taxon>
        <taxon>Kitasatosporales</taxon>
        <taxon>Streptomycetaceae</taxon>
        <taxon>Streptomyces</taxon>
    </lineage>
</organism>
<comment type="caution">
    <text evidence="17">The sequence shown here is derived from an EMBL/GenBank/DDBJ whole genome shotgun (WGS) entry which is preliminary data.</text>
</comment>
<dbReference type="PRINTS" id="PR00756">
    <property type="entry name" value="ALADIPTASE"/>
</dbReference>
<dbReference type="Pfam" id="PF17900">
    <property type="entry name" value="Peptidase_M1_N"/>
    <property type="match status" value="1"/>
</dbReference>
<evidence type="ECO:0000256" key="2">
    <source>
        <dbReference type="ARBA" id="ARBA00001947"/>
    </source>
</evidence>
<dbReference type="Gene3D" id="2.60.40.1730">
    <property type="entry name" value="tricorn interacting facor f3 domain"/>
    <property type="match status" value="1"/>
</dbReference>
<dbReference type="RefSeq" id="WP_187814745.1">
    <property type="nucleotide sequence ID" value="NZ_JACTVJ010000007.1"/>
</dbReference>
<keyword evidence="9" id="KW-0862">Zinc</keyword>
<keyword evidence="8" id="KW-0378">Hydrolase</keyword>
<evidence type="ECO:0000259" key="16">
    <source>
        <dbReference type="Pfam" id="PF17900"/>
    </source>
</evidence>
<comment type="catalytic activity">
    <reaction evidence="1">
        <text>Release of an N-terminal amino acid, Xaa-|-Yaa- from a peptide, amide or arylamide. Xaa is preferably Ala, but may be most amino acids including Pro (slow action). When a terminal hydrophobic residue is followed by a prolyl residue, the two may be released as an intact Xaa-Pro dipeptide.</text>
        <dbReference type="EC" id="3.4.11.2"/>
    </reaction>
</comment>
<dbReference type="InterPro" id="IPR050344">
    <property type="entry name" value="Peptidase_M1_aminopeptidases"/>
</dbReference>
<keyword evidence="7" id="KW-0479">Metal-binding</keyword>
<dbReference type="Proteomes" id="UP000642284">
    <property type="component" value="Unassembled WGS sequence"/>
</dbReference>
<evidence type="ECO:0000256" key="6">
    <source>
        <dbReference type="ARBA" id="ARBA00022670"/>
    </source>
</evidence>
<dbReference type="InterPro" id="IPR014782">
    <property type="entry name" value="Peptidase_M1_dom"/>
</dbReference>
<dbReference type="SUPFAM" id="SSF63737">
    <property type="entry name" value="Leukotriene A4 hydrolase N-terminal domain"/>
    <property type="match status" value="1"/>
</dbReference>
<evidence type="ECO:0000256" key="8">
    <source>
        <dbReference type="ARBA" id="ARBA00022801"/>
    </source>
</evidence>
<evidence type="ECO:0000256" key="9">
    <source>
        <dbReference type="ARBA" id="ARBA00022833"/>
    </source>
</evidence>
<dbReference type="PROSITE" id="PS51257">
    <property type="entry name" value="PROKAR_LIPOPROTEIN"/>
    <property type="match status" value="1"/>
</dbReference>
<dbReference type="InterPro" id="IPR001930">
    <property type="entry name" value="Peptidase_M1"/>
</dbReference>
<sequence>MRRPFLSLVLAAGLAAAGCSAGSPDGPSGRQQDAKNTEKPKPKPTGTPGAAGTDDSVFPQAGNGGYDALHYALDLTVRPKTATVLTGTATVRAKATQDLSRFNLDLSGLKVGAVTVDGEKAAYSHQGTELTITPAQPLADDAEFTVEVRYSGNPKALGRGGHKDGWLPTDDGAFVMGEPLGAMTWYPVNNTTHDPATYDTRITVPAALTGVSNGRYEGVEPATDKGMRTFSWRNTTPTVPYLTTLAVGKFTLAHEGERVPVTTAVDPRQAADARQILGRIPEFVQWGEKHFGPYPVDFAGAIVDHDPGNGVALETMGRPVYGTAPEDTVMAHEYAHQWFGNSVRLADWSQIWLNEGFATYAMWMWDEEHGLGTAQEWFDTVYRAPAGDDVWKVIPGKPAGPDDLFSPAVYYRGAMVLHKVRLAVGDGKFRQILKTWAAEYGGKAATIEDFTALAQREAGADKPLKKIFDVWLYGKGKPRTP</sequence>
<dbReference type="EMBL" id="JACTVJ010000007">
    <property type="protein sequence ID" value="MBC9714292.1"/>
    <property type="molecule type" value="Genomic_DNA"/>
</dbReference>
<evidence type="ECO:0000256" key="4">
    <source>
        <dbReference type="ARBA" id="ARBA00012564"/>
    </source>
</evidence>
<name>A0ABR7SFK4_9ACTN</name>
<evidence type="ECO:0000256" key="3">
    <source>
        <dbReference type="ARBA" id="ARBA00010136"/>
    </source>
</evidence>
<dbReference type="PANTHER" id="PTHR11533">
    <property type="entry name" value="PROTEASE M1 ZINC METALLOPROTEASE"/>
    <property type="match status" value="1"/>
</dbReference>
<protein>
    <recommendedName>
        <fullName evidence="5">Aminopeptidase N</fullName>
        <ecNumber evidence="4">3.4.11.2</ecNumber>
    </recommendedName>
    <alternativeName>
        <fullName evidence="11">Alanine aminopeptidase</fullName>
    </alternativeName>
    <alternativeName>
        <fullName evidence="12">Lysyl aminopeptidase</fullName>
    </alternativeName>
</protein>
<dbReference type="CDD" id="cd09603">
    <property type="entry name" value="M1_APN_like"/>
    <property type="match status" value="1"/>
</dbReference>
<evidence type="ECO:0000256" key="12">
    <source>
        <dbReference type="ARBA" id="ARBA00031533"/>
    </source>
</evidence>
<evidence type="ECO:0000256" key="10">
    <source>
        <dbReference type="ARBA" id="ARBA00023049"/>
    </source>
</evidence>
<reference evidence="17 18" key="1">
    <citation type="submission" date="2020-08" db="EMBL/GenBank/DDBJ databases">
        <title>Genemic of Streptomyces polyaspartic.</title>
        <authorList>
            <person name="Liu W."/>
        </authorList>
    </citation>
    <scope>NUCLEOTIDE SEQUENCE [LARGE SCALE GENOMIC DNA]</scope>
    <source>
        <strain evidence="17 18">TRM66268-LWL</strain>
    </source>
</reference>
<feature type="compositionally biased region" description="Low complexity" evidence="13">
    <location>
        <begin position="44"/>
        <end position="53"/>
    </location>
</feature>
<dbReference type="InterPro" id="IPR027268">
    <property type="entry name" value="Peptidase_M4/M1_CTD_sf"/>
</dbReference>
<evidence type="ECO:0000256" key="13">
    <source>
        <dbReference type="SAM" id="MobiDB-lite"/>
    </source>
</evidence>
<comment type="similarity">
    <text evidence="3">Belongs to the peptidase M1 family.</text>
</comment>
<evidence type="ECO:0000313" key="18">
    <source>
        <dbReference type="Proteomes" id="UP000642284"/>
    </source>
</evidence>
<feature type="signal peptide" evidence="14">
    <location>
        <begin position="1"/>
        <end position="21"/>
    </location>
</feature>
<dbReference type="Gene3D" id="1.10.390.10">
    <property type="entry name" value="Neutral Protease Domain 2"/>
    <property type="match status" value="1"/>
</dbReference>
<keyword evidence="6" id="KW-0645">Protease</keyword>
<feature type="domain" description="Aminopeptidase N-like N-terminal" evidence="16">
    <location>
        <begin position="69"/>
        <end position="242"/>
    </location>
</feature>
<feature type="chain" id="PRO_5046736216" description="Aminopeptidase N" evidence="14">
    <location>
        <begin position="22"/>
        <end position="481"/>
    </location>
</feature>
<keyword evidence="10" id="KW-0482">Metalloprotease</keyword>
<accession>A0ABR7SFK4</accession>
<gene>
    <name evidence="17" type="ORF">H9Y04_17160</name>
</gene>
<dbReference type="PANTHER" id="PTHR11533:SF297">
    <property type="entry name" value="AMINOPEPTIDASE N"/>
    <property type="match status" value="1"/>
</dbReference>
<feature type="region of interest" description="Disordered" evidence="13">
    <location>
        <begin position="17"/>
        <end position="59"/>
    </location>
</feature>
<dbReference type="InterPro" id="IPR045357">
    <property type="entry name" value="Aminopeptidase_N-like_N"/>
</dbReference>
<feature type="domain" description="Peptidase M1 membrane alanine aminopeptidase" evidence="15">
    <location>
        <begin position="328"/>
        <end position="471"/>
    </location>
</feature>
<evidence type="ECO:0000256" key="11">
    <source>
        <dbReference type="ARBA" id="ARBA00029811"/>
    </source>
</evidence>
<evidence type="ECO:0000259" key="15">
    <source>
        <dbReference type="Pfam" id="PF01433"/>
    </source>
</evidence>
<feature type="compositionally biased region" description="Basic and acidic residues" evidence="13">
    <location>
        <begin position="32"/>
        <end position="41"/>
    </location>
</feature>
<dbReference type="InterPro" id="IPR042097">
    <property type="entry name" value="Aminopeptidase_N-like_N_sf"/>
</dbReference>
<dbReference type="EC" id="3.4.11.2" evidence="4"/>
<dbReference type="Pfam" id="PF01433">
    <property type="entry name" value="Peptidase_M1"/>
    <property type="match status" value="1"/>
</dbReference>
<evidence type="ECO:0000256" key="5">
    <source>
        <dbReference type="ARBA" id="ARBA00015611"/>
    </source>
</evidence>
<proteinExistence type="inferred from homology"/>
<evidence type="ECO:0000256" key="7">
    <source>
        <dbReference type="ARBA" id="ARBA00022723"/>
    </source>
</evidence>